<dbReference type="Pfam" id="PF07715">
    <property type="entry name" value="Plug"/>
    <property type="match status" value="1"/>
</dbReference>
<evidence type="ECO:0000256" key="9">
    <source>
        <dbReference type="RuleBase" id="RU003357"/>
    </source>
</evidence>
<evidence type="ECO:0000256" key="8">
    <source>
        <dbReference type="PROSITE-ProRule" id="PRU01360"/>
    </source>
</evidence>
<evidence type="ECO:0000256" key="6">
    <source>
        <dbReference type="ARBA" id="ARBA00023136"/>
    </source>
</evidence>
<keyword evidence="2 8" id="KW-0813">Transport</keyword>
<keyword evidence="6 8" id="KW-0472">Membrane</keyword>
<comment type="subcellular location">
    <subcellularLocation>
        <location evidence="1 8">Cell outer membrane</location>
        <topology evidence="1 8">Multi-pass membrane protein</topology>
    </subcellularLocation>
</comment>
<dbReference type="Gene3D" id="2.170.130.10">
    <property type="entry name" value="TonB-dependent receptor, plug domain"/>
    <property type="match status" value="1"/>
</dbReference>
<dbReference type="InterPro" id="IPR018247">
    <property type="entry name" value="EF_Hand_1_Ca_BS"/>
</dbReference>
<keyword evidence="7 8" id="KW-0998">Cell outer membrane</keyword>
<gene>
    <name evidence="13" type="ORF">IAB76_00655</name>
</gene>
<proteinExistence type="inferred from homology"/>
<dbReference type="InterPro" id="IPR023997">
    <property type="entry name" value="TonB-dep_OMP_SusC/RagA_CS"/>
</dbReference>
<evidence type="ECO:0000256" key="5">
    <source>
        <dbReference type="ARBA" id="ARBA00023077"/>
    </source>
</evidence>
<dbReference type="InterPro" id="IPR036942">
    <property type="entry name" value="Beta-barrel_TonB_sf"/>
</dbReference>
<dbReference type="EMBL" id="JADILW010000009">
    <property type="protein sequence ID" value="MBO8479610.1"/>
    <property type="molecule type" value="Genomic_DNA"/>
</dbReference>
<feature type="domain" description="TonB-dependent receptor plug" evidence="12">
    <location>
        <begin position="108"/>
        <end position="213"/>
    </location>
</feature>
<dbReference type="InterPro" id="IPR008969">
    <property type="entry name" value="CarboxyPept-like_regulatory"/>
</dbReference>
<keyword evidence="3 8" id="KW-1134">Transmembrane beta strand</keyword>
<evidence type="ECO:0000256" key="7">
    <source>
        <dbReference type="ARBA" id="ARBA00023237"/>
    </source>
</evidence>
<evidence type="ECO:0000313" key="13">
    <source>
        <dbReference type="EMBL" id="MBO8479610.1"/>
    </source>
</evidence>
<evidence type="ECO:0000256" key="2">
    <source>
        <dbReference type="ARBA" id="ARBA00022448"/>
    </source>
</evidence>
<dbReference type="SUPFAM" id="SSF56935">
    <property type="entry name" value="Porins"/>
    <property type="match status" value="1"/>
</dbReference>
<keyword evidence="5 9" id="KW-0798">TonB box</keyword>
<dbReference type="NCBIfam" id="TIGR04056">
    <property type="entry name" value="OMP_RagA_SusC"/>
    <property type="match status" value="1"/>
</dbReference>
<evidence type="ECO:0000256" key="3">
    <source>
        <dbReference type="ARBA" id="ARBA00022452"/>
    </source>
</evidence>
<sequence>MLLFAGAILLSAASAFAQNVQINGKVVDENGDAVIGCAVMIKGTSTGVTTDIDGNFQISAPEGATLVFSSISYVTRELQAAPDMNVVMEEDTIQLEETVVVGYGVQRKSDVTGAISKVESSDLMNRTVTSAVDALGGKTSGVQLLSTSAAPGESPVIRVRGYSSNYSSEPLYIVDGLKVRSIGDIDPSEIESMEILKDAASAAIYGSEAGNGVVIITTKRAEAGKTTIQYDFQYAIQSVNRIPEVLNAEEYIQYYSEYGHVTQDMLNRFWDGETDTDWGAVAFENGHMQRHGISFQTAGEKSSVMMSLNYLDNNGIVTGDKDRYTRYNFNVNAEVKPFKWLTFGTNSSISFSKVSSVSANAGGVGGGIMTAVLELDPLTPVYYETPPQFVNDLLAEGRPLMTNADGYYYGISGFYPSGQINPLQLVDISDSERTAKSIRSNVYANLTPLPGLTITSRFGFSFNDSYSHSYSRIYYNNQWANAEKPTVSQSSPQRAYWQWENFANYLKSFGRHNLGAMVGISYSEDTSQSLSTSINEISMNDENFAWIDFAGGNATKTISGIETQTRKFSYFGRLNYNYDERYFIEASVRADAADLSVLPLAERWGVFPAVSAGWVLTNEEFIPKNDVLSYFKLRASWGQNGSIANLSNYMYASAIESNDKYPFDGSYSVGSSPSSLGNPHLKWETSEQTDIGFDARFFSNRLSLTFDAYIKKTKDLIVNNSTPSLSAGNTPSPINAGNIENRGIEVDLSWRSHIGDLQYSISGNFSTLHNEVTYLDPTIERISGSRGPIGEGGQGIYFEKGYPAWYMRGYHVIGVDPETGNAIFDDVNNDNAIDANDLQMIGSGIPTFNYGLTINLAYKGFDFVLFGSGAAGNDIWYACTYNNVTGANTLKYFYDNRWTPSNRNASIARPGTNEVNKYYSSDAYVFDGSYFKIKQIQLGYTIPENLTRRAHISKIRAYVSLDDFFTFTNYPGLDPESASISSMNGIGVDTGNYPQSRKVVFGINVTF</sequence>
<dbReference type="InterPro" id="IPR037066">
    <property type="entry name" value="Plug_dom_sf"/>
</dbReference>
<name>A0A9D9IW85_9BACT</name>
<dbReference type="InterPro" id="IPR012910">
    <property type="entry name" value="Plug_dom"/>
</dbReference>
<dbReference type="AlphaFoldDB" id="A0A9D9IW85"/>
<feature type="domain" description="TonB-dependent receptor-like beta-barrel" evidence="11">
    <location>
        <begin position="430"/>
        <end position="946"/>
    </location>
</feature>
<dbReference type="NCBIfam" id="TIGR04057">
    <property type="entry name" value="SusC_RagA_signa"/>
    <property type="match status" value="1"/>
</dbReference>
<dbReference type="Gene3D" id="2.40.170.20">
    <property type="entry name" value="TonB-dependent receptor, beta-barrel domain"/>
    <property type="match status" value="1"/>
</dbReference>
<dbReference type="GO" id="GO:0009279">
    <property type="term" value="C:cell outer membrane"/>
    <property type="evidence" value="ECO:0007669"/>
    <property type="project" value="UniProtKB-SubCell"/>
</dbReference>
<feature type="signal peptide" evidence="10">
    <location>
        <begin position="1"/>
        <end position="17"/>
    </location>
</feature>
<dbReference type="InterPro" id="IPR039426">
    <property type="entry name" value="TonB-dep_rcpt-like"/>
</dbReference>
<dbReference type="SUPFAM" id="SSF49464">
    <property type="entry name" value="Carboxypeptidase regulatory domain-like"/>
    <property type="match status" value="1"/>
</dbReference>
<reference evidence="13" key="1">
    <citation type="submission" date="2020-10" db="EMBL/GenBank/DDBJ databases">
        <authorList>
            <person name="Gilroy R."/>
        </authorList>
    </citation>
    <scope>NUCLEOTIDE SEQUENCE</scope>
    <source>
        <strain evidence="13">B3-1481</strain>
    </source>
</reference>
<dbReference type="InterPro" id="IPR023996">
    <property type="entry name" value="TonB-dep_OMP_SusC/RagA"/>
</dbReference>
<keyword evidence="13" id="KW-0675">Receptor</keyword>
<evidence type="ECO:0000259" key="12">
    <source>
        <dbReference type="Pfam" id="PF07715"/>
    </source>
</evidence>
<feature type="chain" id="PRO_5039074591" evidence="10">
    <location>
        <begin position="18"/>
        <end position="1007"/>
    </location>
</feature>
<accession>A0A9D9IW85</accession>
<keyword evidence="10" id="KW-0732">Signal</keyword>
<dbReference type="Pfam" id="PF13715">
    <property type="entry name" value="CarbopepD_reg_2"/>
    <property type="match status" value="1"/>
</dbReference>
<dbReference type="PROSITE" id="PS52016">
    <property type="entry name" value="TONB_DEPENDENT_REC_3"/>
    <property type="match status" value="1"/>
</dbReference>
<reference evidence="13" key="2">
    <citation type="journal article" date="2021" name="PeerJ">
        <title>Extensive microbial diversity within the chicken gut microbiome revealed by metagenomics and culture.</title>
        <authorList>
            <person name="Gilroy R."/>
            <person name="Ravi A."/>
            <person name="Getino M."/>
            <person name="Pursley I."/>
            <person name="Horton D.L."/>
            <person name="Alikhan N.F."/>
            <person name="Baker D."/>
            <person name="Gharbi K."/>
            <person name="Hall N."/>
            <person name="Watson M."/>
            <person name="Adriaenssens E.M."/>
            <person name="Foster-Nyarko E."/>
            <person name="Jarju S."/>
            <person name="Secka A."/>
            <person name="Antonio M."/>
            <person name="Oren A."/>
            <person name="Chaudhuri R.R."/>
            <person name="La Ragione R."/>
            <person name="Hildebrand F."/>
            <person name="Pallen M.J."/>
        </authorList>
    </citation>
    <scope>NUCLEOTIDE SEQUENCE</scope>
    <source>
        <strain evidence="13">B3-1481</strain>
    </source>
</reference>
<evidence type="ECO:0000313" key="14">
    <source>
        <dbReference type="Proteomes" id="UP000823769"/>
    </source>
</evidence>
<evidence type="ECO:0000259" key="11">
    <source>
        <dbReference type="Pfam" id="PF00593"/>
    </source>
</evidence>
<dbReference type="Gene3D" id="2.60.40.1120">
    <property type="entry name" value="Carboxypeptidase-like, regulatory domain"/>
    <property type="match status" value="1"/>
</dbReference>
<evidence type="ECO:0000256" key="1">
    <source>
        <dbReference type="ARBA" id="ARBA00004571"/>
    </source>
</evidence>
<keyword evidence="4 8" id="KW-0812">Transmembrane</keyword>
<organism evidence="13 14">
    <name type="scientific">Candidatus Cryptobacteroides avistercoris</name>
    <dbReference type="NCBI Taxonomy" id="2840758"/>
    <lineage>
        <taxon>Bacteria</taxon>
        <taxon>Pseudomonadati</taxon>
        <taxon>Bacteroidota</taxon>
        <taxon>Bacteroidia</taxon>
        <taxon>Bacteroidales</taxon>
        <taxon>Candidatus Cryptobacteroides</taxon>
    </lineage>
</organism>
<dbReference type="Pfam" id="PF00593">
    <property type="entry name" value="TonB_dep_Rec_b-barrel"/>
    <property type="match status" value="1"/>
</dbReference>
<evidence type="ECO:0000256" key="4">
    <source>
        <dbReference type="ARBA" id="ARBA00022692"/>
    </source>
</evidence>
<protein>
    <submittedName>
        <fullName evidence="13">TonB-dependent receptor</fullName>
    </submittedName>
</protein>
<comment type="caution">
    <text evidence="13">The sequence shown here is derived from an EMBL/GenBank/DDBJ whole genome shotgun (WGS) entry which is preliminary data.</text>
</comment>
<evidence type="ECO:0000256" key="10">
    <source>
        <dbReference type="SAM" id="SignalP"/>
    </source>
</evidence>
<dbReference type="InterPro" id="IPR000531">
    <property type="entry name" value="Beta-barrel_TonB"/>
</dbReference>
<dbReference type="Proteomes" id="UP000823769">
    <property type="component" value="Unassembled WGS sequence"/>
</dbReference>
<comment type="similarity">
    <text evidence="8 9">Belongs to the TonB-dependent receptor family.</text>
</comment>
<dbReference type="PROSITE" id="PS00018">
    <property type="entry name" value="EF_HAND_1"/>
    <property type="match status" value="1"/>
</dbReference>